<name>A0A7J4IW53_9ARCH</name>
<feature type="region of interest" description="Disordered" evidence="1">
    <location>
        <begin position="225"/>
        <end position="254"/>
    </location>
</feature>
<feature type="compositionally biased region" description="Low complexity" evidence="1">
    <location>
        <begin position="232"/>
        <end position="245"/>
    </location>
</feature>
<organism evidence="2 3">
    <name type="scientific">Candidatus Iainarchaeum sp</name>
    <dbReference type="NCBI Taxonomy" id="3101447"/>
    <lineage>
        <taxon>Archaea</taxon>
        <taxon>Candidatus Iainarchaeota</taxon>
        <taxon>Candidatus Iainarchaeia</taxon>
        <taxon>Candidatus Iainarchaeales</taxon>
        <taxon>Candidatus Iainarchaeaceae</taxon>
        <taxon>Candidatus Iainarchaeum</taxon>
    </lineage>
</organism>
<dbReference type="EMBL" id="DUGC01000054">
    <property type="protein sequence ID" value="HIH09702.1"/>
    <property type="molecule type" value="Genomic_DNA"/>
</dbReference>
<proteinExistence type="predicted"/>
<evidence type="ECO:0000313" key="3">
    <source>
        <dbReference type="Proteomes" id="UP000565078"/>
    </source>
</evidence>
<dbReference type="Proteomes" id="UP000565078">
    <property type="component" value="Unassembled WGS sequence"/>
</dbReference>
<evidence type="ECO:0000313" key="2">
    <source>
        <dbReference type="EMBL" id="HIH09702.1"/>
    </source>
</evidence>
<comment type="caution">
    <text evidence="2">The sequence shown here is derived from an EMBL/GenBank/DDBJ whole genome shotgun (WGS) entry which is preliminary data.</text>
</comment>
<gene>
    <name evidence="2" type="ORF">HA254_03440</name>
</gene>
<dbReference type="AlphaFoldDB" id="A0A7J4IW53"/>
<evidence type="ECO:0000256" key="1">
    <source>
        <dbReference type="SAM" id="MobiDB-lite"/>
    </source>
</evidence>
<accession>A0A7J4IW53</accession>
<protein>
    <submittedName>
        <fullName evidence="2">Type II toxin-antitoxin system HicA family toxin</fullName>
    </submittedName>
</protein>
<sequence>MGRRNGGRFSPGRFVKRAWSARTPQFRGAGKIGVVSGAAGAALGVAGGFMHAKGNAISLHAANTEMAGRISGKLRAEIASRKKILQYTLRQLETNISSIAAQEGINLGVSGLRAMGKPGDISLQVDFDGEYNAAAQQVVSPLLEKYAVLIGEIVMPGHREKKFLQFQAELGKPVKPDHAPIPSAVAVSGGLGIAAGLGVSLIGHFSHSGVKWAMRYFRRFSEQQMPGKTIHPPAGKSPPSSAAESQIPNSGLNNGLSAKAGKGGLVGAYAGRKKQQELARLRLSFLGLATRERVPLTDGQLNEIVQLAYSANISPRKLSMLARFLPRREVTSQCEPAPRRRGVDPSFSGLRPITLSDMKRFLLRRLDFTQTNPSGGHAHFEGLTKSGRPVKVTLRNHPGHKEKVIPVNILAGILRRLEMAPQEFEKMRRGE</sequence>
<reference evidence="3" key="1">
    <citation type="journal article" date="2020" name="bioRxiv">
        <title>A rank-normalized archaeal taxonomy based on genome phylogeny resolves widespread incomplete and uneven classifications.</title>
        <authorList>
            <person name="Rinke C."/>
            <person name="Chuvochina M."/>
            <person name="Mussig A.J."/>
            <person name="Chaumeil P.-A."/>
            <person name="Waite D.W."/>
            <person name="Whitman W.B."/>
            <person name="Parks D.H."/>
            <person name="Hugenholtz P."/>
        </authorList>
    </citation>
    <scope>NUCLEOTIDE SEQUENCE [LARGE SCALE GENOMIC DNA]</scope>
</reference>